<evidence type="ECO:0000313" key="3">
    <source>
        <dbReference type="Proteomes" id="UP000299102"/>
    </source>
</evidence>
<gene>
    <name evidence="2" type="ORF">EVAR_60166_1</name>
</gene>
<organism evidence="2 3">
    <name type="scientific">Eumeta variegata</name>
    <name type="common">Bagworm moth</name>
    <name type="synonym">Eumeta japonica</name>
    <dbReference type="NCBI Taxonomy" id="151549"/>
    <lineage>
        <taxon>Eukaryota</taxon>
        <taxon>Metazoa</taxon>
        <taxon>Ecdysozoa</taxon>
        <taxon>Arthropoda</taxon>
        <taxon>Hexapoda</taxon>
        <taxon>Insecta</taxon>
        <taxon>Pterygota</taxon>
        <taxon>Neoptera</taxon>
        <taxon>Endopterygota</taxon>
        <taxon>Lepidoptera</taxon>
        <taxon>Glossata</taxon>
        <taxon>Ditrysia</taxon>
        <taxon>Tineoidea</taxon>
        <taxon>Psychidae</taxon>
        <taxon>Oiketicinae</taxon>
        <taxon>Eumeta</taxon>
    </lineage>
</organism>
<sequence length="194" mass="21218">MTGRKGGKGLGKVERSVTGKCSAITSRGTSRLSVVCSQGRRETYIRSDLRRDARSAESVPRERSNRSKAEGQVKSCNNVDEKRSVGREALITVYPTVRGWSIVAPHVSRTSCSPLHLRQWPYRGRIRSTGDGSAAAAKPRLPRSVGGGGGVVRSRRRTDASKDFEMVNNAIRGWKGAAILLRASKKYIIPPNTR</sequence>
<keyword evidence="3" id="KW-1185">Reference proteome</keyword>
<dbReference type="AlphaFoldDB" id="A0A4C1SU94"/>
<dbReference type="Proteomes" id="UP000299102">
    <property type="component" value="Unassembled WGS sequence"/>
</dbReference>
<evidence type="ECO:0000256" key="1">
    <source>
        <dbReference type="SAM" id="MobiDB-lite"/>
    </source>
</evidence>
<feature type="region of interest" description="Disordered" evidence="1">
    <location>
        <begin position="129"/>
        <end position="155"/>
    </location>
</feature>
<feature type="region of interest" description="Disordered" evidence="1">
    <location>
        <begin position="49"/>
        <end position="75"/>
    </location>
</feature>
<comment type="caution">
    <text evidence="2">The sequence shown here is derived from an EMBL/GenBank/DDBJ whole genome shotgun (WGS) entry which is preliminary data.</text>
</comment>
<evidence type="ECO:0000313" key="2">
    <source>
        <dbReference type="EMBL" id="GBP04818.1"/>
    </source>
</evidence>
<name>A0A4C1SU94_EUMVA</name>
<accession>A0A4C1SU94</accession>
<protein>
    <submittedName>
        <fullName evidence="2">Uncharacterized protein</fullName>
    </submittedName>
</protein>
<feature type="compositionally biased region" description="Basic and acidic residues" evidence="1">
    <location>
        <begin position="49"/>
        <end position="71"/>
    </location>
</feature>
<reference evidence="2 3" key="1">
    <citation type="journal article" date="2019" name="Commun. Biol.">
        <title>The bagworm genome reveals a unique fibroin gene that provides high tensile strength.</title>
        <authorList>
            <person name="Kono N."/>
            <person name="Nakamura H."/>
            <person name="Ohtoshi R."/>
            <person name="Tomita M."/>
            <person name="Numata K."/>
            <person name="Arakawa K."/>
        </authorList>
    </citation>
    <scope>NUCLEOTIDE SEQUENCE [LARGE SCALE GENOMIC DNA]</scope>
</reference>
<proteinExistence type="predicted"/>
<dbReference type="EMBL" id="BGZK01003819">
    <property type="protein sequence ID" value="GBP04818.1"/>
    <property type="molecule type" value="Genomic_DNA"/>
</dbReference>
<dbReference type="OrthoDB" id="1110759at2759"/>